<evidence type="ECO:0000313" key="1">
    <source>
        <dbReference type="EMBL" id="KAH3770954.1"/>
    </source>
</evidence>
<evidence type="ECO:0000313" key="2">
    <source>
        <dbReference type="Proteomes" id="UP000828390"/>
    </source>
</evidence>
<name>A0A9D4E2K7_DREPO</name>
<proteinExistence type="predicted"/>
<comment type="caution">
    <text evidence="1">The sequence shown here is derived from an EMBL/GenBank/DDBJ whole genome shotgun (WGS) entry which is preliminary data.</text>
</comment>
<gene>
    <name evidence="1" type="ORF">DPMN_172254</name>
</gene>
<accession>A0A9D4E2K7</accession>
<dbReference type="EMBL" id="JAIWYP010000009">
    <property type="protein sequence ID" value="KAH3770954.1"/>
    <property type="molecule type" value="Genomic_DNA"/>
</dbReference>
<organism evidence="1 2">
    <name type="scientific">Dreissena polymorpha</name>
    <name type="common">Zebra mussel</name>
    <name type="synonym">Mytilus polymorpha</name>
    <dbReference type="NCBI Taxonomy" id="45954"/>
    <lineage>
        <taxon>Eukaryota</taxon>
        <taxon>Metazoa</taxon>
        <taxon>Spiralia</taxon>
        <taxon>Lophotrochozoa</taxon>
        <taxon>Mollusca</taxon>
        <taxon>Bivalvia</taxon>
        <taxon>Autobranchia</taxon>
        <taxon>Heteroconchia</taxon>
        <taxon>Euheterodonta</taxon>
        <taxon>Imparidentia</taxon>
        <taxon>Neoheterodontei</taxon>
        <taxon>Myida</taxon>
        <taxon>Dreissenoidea</taxon>
        <taxon>Dreissenidae</taxon>
        <taxon>Dreissena</taxon>
    </lineage>
</organism>
<reference evidence="1" key="1">
    <citation type="journal article" date="2019" name="bioRxiv">
        <title>The Genome of the Zebra Mussel, Dreissena polymorpha: A Resource for Invasive Species Research.</title>
        <authorList>
            <person name="McCartney M.A."/>
            <person name="Auch B."/>
            <person name="Kono T."/>
            <person name="Mallez S."/>
            <person name="Zhang Y."/>
            <person name="Obille A."/>
            <person name="Becker A."/>
            <person name="Abrahante J.E."/>
            <person name="Garbe J."/>
            <person name="Badalamenti J.P."/>
            <person name="Herman A."/>
            <person name="Mangelson H."/>
            <person name="Liachko I."/>
            <person name="Sullivan S."/>
            <person name="Sone E.D."/>
            <person name="Koren S."/>
            <person name="Silverstein K.A.T."/>
            <person name="Beckman K.B."/>
            <person name="Gohl D.M."/>
        </authorList>
    </citation>
    <scope>NUCLEOTIDE SEQUENCE</scope>
    <source>
        <strain evidence="1">Duluth1</strain>
        <tissue evidence="1">Whole animal</tissue>
    </source>
</reference>
<reference evidence="1" key="2">
    <citation type="submission" date="2020-11" db="EMBL/GenBank/DDBJ databases">
        <authorList>
            <person name="McCartney M.A."/>
            <person name="Auch B."/>
            <person name="Kono T."/>
            <person name="Mallez S."/>
            <person name="Becker A."/>
            <person name="Gohl D.M."/>
            <person name="Silverstein K.A.T."/>
            <person name="Koren S."/>
            <person name="Bechman K.B."/>
            <person name="Herman A."/>
            <person name="Abrahante J.E."/>
            <person name="Garbe J."/>
        </authorList>
    </citation>
    <scope>NUCLEOTIDE SEQUENCE</scope>
    <source>
        <strain evidence="1">Duluth1</strain>
        <tissue evidence="1">Whole animal</tissue>
    </source>
</reference>
<protein>
    <submittedName>
        <fullName evidence="1">Uncharacterized protein</fullName>
    </submittedName>
</protein>
<sequence length="106" mass="11772">MWDVVIVEERLGILSISACSRPMSSFSRPLSKSVCIKPVILSKSVCIKPVIFQFLSKSVCIKPGNALHFIIQESIIRQSLISDHDIIKTNVLTKKPATPLAAMFFN</sequence>
<dbReference type="Proteomes" id="UP000828390">
    <property type="component" value="Unassembled WGS sequence"/>
</dbReference>
<dbReference type="AlphaFoldDB" id="A0A9D4E2K7"/>
<keyword evidence="2" id="KW-1185">Reference proteome</keyword>